<dbReference type="InterPro" id="IPR024752">
    <property type="entry name" value="Myb/SANT-like_dom"/>
</dbReference>
<keyword evidence="4" id="KW-1185">Reference proteome</keyword>
<evidence type="ECO:0000259" key="2">
    <source>
        <dbReference type="Pfam" id="PF12776"/>
    </source>
</evidence>
<feature type="region of interest" description="Disordered" evidence="1">
    <location>
        <begin position="189"/>
        <end position="222"/>
    </location>
</feature>
<dbReference type="Proteomes" id="UP000596660">
    <property type="component" value="Unplaced"/>
</dbReference>
<protein>
    <recommendedName>
        <fullName evidence="2">Myb/SANT-like domain-containing protein</fullName>
    </recommendedName>
</protein>
<dbReference type="EnsemblPlants" id="AUR62033764-RA">
    <property type="protein sequence ID" value="AUR62033764-RA:cds"/>
    <property type="gene ID" value="AUR62033764"/>
</dbReference>
<feature type="domain" description="Myb/SANT-like" evidence="2">
    <location>
        <begin position="18"/>
        <end position="111"/>
    </location>
</feature>
<accession>A0A803MR63</accession>
<name>A0A803MR63_CHEQI</name>
<reference evidence="3" key="1">
    <citation type="journal article" date="2017" name="Nature">
        <title>The genome of Chenopodium quinoa.</title>
        <authorList>
            <person name="Jarvis D.E."/>
            <person name="Ho Y.S."/>
            <person name="Lightfoot D.J."/>
            <person name="Schmoeckel S.M."/>
            <person name="Li B."/>
            <person name="Borm T.J.A."/>
            <person name="Ohyanagi H."/>
            <person name="Mineta K."/>
            <person name="Michell C.T."/>
            <person name="Saber N."/>
            <person name="Kharbatia N.M."/>
            <person name="Rupper R.R."/>
            <person name="Sharp A.R."/>
            <person name="Dally N."/>
            <person name="Boughton B.A."/>
            <person name="Woo Y.H."/>
            <person name="Gao G."/>
            <person name="Schijlen E.G.W.M."/>
            <person name="Guo X."/>
            <person name="Momin A.A."/>
            <person name="Negrao S."/>
            <person name="Al-Babili S."/>
            <person name="Gehring C."/>
            <person name="Roessner U."/>
            <person name="Jung C."/>
            <person name="Murphy K."/>
            <person name="Arold S.T."/>
            <person name="Gojobori T."/>
            <person name="van der Linden C.G."/>
            <person name="van Loo E.N."/>
            <person name="Jellen E.N."/>
            <person name="Maughan P.J."/>
            <person name="Tester M."/>
        </authorList>
    </citation>
    <scope>NUCLEOTIDE SEQUENCE [LARGE SCALE GENOMIC DNA]</scope>
    <source>
        <strain evidence="3">cv. PI 614886</strain>
    </source>
</reference>
<dbReference type="OMA" id="ICKHLYI"/>
<feature type="compositionally biased region" description="Basic residues" evidence="1">
    <location>
        <begin position="211"/>
        <end position="220"/>
    </location>
</feature>
<evidence type="ECO:0000313" key="4">
    <source>
        <dbReference type="Proteomes" id="UP000596660"/>
    </source>
</evidence>
<sequence length="421" mass="47722">MVDMMSKINEQVKRSKATWYDETTKIFCEVCAEEVHAGNRPHTHFSKIGWNNVVIKFQQRSGKMYDQKQLKNKWEKLKTEYTTWKNLIEKETGLGWDHEKNTIVASDQWWALKEQASSGVAKFREAGIQNLTELEIMFAKIIVSATTLWNPYSQDDTEIEDSSTIGNEKIEDEEQVDITMDGSINETVSQQLESESIDKTKVNTTSEQRGKKTQKGKKSKVSTAKLMPNELKRIVGAMENFSQSSSTVTSKRTDLPGCSIGECLTLLATTPGISSNGSAYDDVMDESSEEEEDGEELVLQEQLRGFHYVLDGNGCKRFYLHQPGSVHDNRILKDAMEDPKKYFPHPPEGKYYVIDAGYPNMKGFLAPFKDPYYIPYYIPEVEGGVDIGGNPVTTLKEHDGSMDDFSMESIRYNIATPLMSR</sequence>
<proteinExistence type="predicted"/>
<dbReference type="Gramene" id="AUR62033764-RA">
    <property type="protein sequence ID" value="AUR62033764-RA:cds"/>
    <property type="gene ID" value="AUR62033764"/>
</dbReference>
<organism evidence="3 4">
    <name type="scientific">Chenopodium quinoa</name>
    <name type="common">Quinoa</name>
    <dbReference type="NCBI Taxonomy" id="63459"/>
    <lineage>
        <taxon>Eukaryota</taxon>
        <taxon>Viridiplantae</taxon>
        <taxon>Streptophyta</taxon>
        <taxon>Embryophyta</taxon>
        <taxon>Tracheophyta</taxon>
        <taxon>Spermatophyta</taxon>
        <taxon>Magnoliopsida</taxon>
        <taxon>eudicotyledons</taxon>
        <taxon>Gunneridae</taxon>
        <taxon>Pentapetalae</taxon>
        <taxon>Caryophyllales</taxon>
        <taxon>Chenopodiaceae</taxon>
        <taxon>Chenopodioideae</taxon>
        <taxon>Atripliceae</taxon>
        <taxon>Chenopodium</taxon>
    </lineage>
</organism>
<dbReference type="PANTHER" id="PTHR47851">
    <property type="entry name" value="OS06G0588700 PROTEIN-RELATED"/>
    <property type="match status" value="1"/>
</dbReference>
<reference evidence="3" key="2">
    <citation type="submission" date="2021-03" db="UniProtKB">
        <authorList>
            <consortium name="EnsemblPlants"/>
        </authorList>
    </citation>
    <scope>IDENTIFICATION</scope>
</reference>
<evidence type="ECO:0000256" key="1">
    <source>
        <dbReference type="SAM" id="MobiDB-lite"/>
    </source>
</evidence>
<evidence type="ECO:0000313" key="3">
    <source>
        <dbReference type="EnsemblPlants" id="AUR62033764-RA:cds"/>
    </source>
</evidence>
<dbReference type="AlphaFoldDB" id="A0A803MR63"/>
<dbReference type="Pfam" id="PF12776">
    <property type="entry name" value="Myb_DNA-bind_3"/>
    <property type="match status" value="1"/>
</dbReference>